<name>A0A8J7SN59_9PROT</name>
<protein>
    <submittedName>
        <fullName evidence="2">SGNH/GDSL hydrolase family protein</fullName>
    </submittedName>
</protein>
<organism evidence="2 3">
    <name type="scientific">Marivibrio halodurans</name>
    <dbReference type="NCBI Taxonomy" id="2039722"/>
    <lineage>
        <taxon>Bacteria</taxon>
        <taxon>Pseudomonadati</taxon>
        <taxon>Pseudomonadota</taxon>
        <taxon>Alphaproteobacteria</taxon>
        <taxon>Rhodospirillales</taxon>
        <taxon>Rhodospirillaceae</taxon>
        <taxon>Marivibrio</taxon>
    </lineage>
</organism>
<dbReference type="Gene3D" id="3.40.50.1110">
    <property type="entry name" value="SGNH hydrolase"/>
    <property type="match status" value="1"/>
</dbReference>
<dbReference type="Proteomes" id="UP000672602">
    <property type="component" value="Unassembled WGS sequence"/>
</dbReference>
<dbReference type="GO" id="GO:0016788">
    <property type="term" value="F:hydrolase activity, acting on ester bonds"/>
    <property type="evidence" value="ECO:0007669"/>
    <property type="project" value="UniProtKB-ARBA"/>
</dbReference>
<evidence type="ECO:0000313" key="3">
    <source>
        <dbReference type="Proteomes" id="UP000672602"/>
    </source>
</evidence>
<sequence length="388" mass="42669">MTDSRRPDQTLAATGQERTGERRAVQGGTVEAHRSTLIASVFDGDFDGASAALDALAAVARASGTAADGRQLEACTLFLRDQRRAAARKEAYGEFFIDSRRGGRWSPGRRSNLEYFAREDRCKDLFSEAYELARTIERYSFNPGAAQALLATLSRHVDRISTAAHAQTPPLLILSDSHSRYFEWLVYDALVPQTVAGVCSVSQANLYGLFAPSRTVPTRARFHEALDAFPASTTVVLHIGEVDCRAIFWNLKHRVRIGREHFLDTLTRNLDRLLDEIQAKAPRVVLTCPIHPHYRTRPDDPDNPADALASVDGADVLALTVALGERMAAVAEARGLPFVSINETVADFGGGLDNPFYRVVPTSTKRTHHFHPPKVAGFWSRALAPHLG</sequence>
<proteinExistence type="predicted"/>
<dbReference type="EMBL" id="JAGMWN010000004">
    <property type="protein sequence ID" value="MBP5857436.1"/>
    <property type="molecule type" value="Genomic_DNA"/>
</dbReference>
<accession>A0A8J7SN59</accession>
<evidence type="ECO:0000256" key="1">
    <source>
        <dbReference type="SAM" id="MobiDB-lite"/>
    </source>
</evidence>
<gene>
    <name evidence="2" type="ORF">KAJ83_10490</name>
</gene>
<reference evidence="2" key="1">
    <citation type="submission" date="2021-04" db="EMBL/GenBank/DDBJ databases">
        <authorList>
            <person name="Zhang D.-C."/>
        </authorList>
    </citation>
    <scope>NUCLEOTIDE SEQUENCE</scope>
    <source>
        <strain evidence="2">CGMCC 1.15697</strain>
    </source>
</reference>
<dbReference type="RefSeq" id="WP_210682019.1">
    <property type="nucleotide sequence ID" value="NZ_JAGMWN010000004.1"/>
</dbReference>
<feature type="region of interest" description="Disordered" evidence="1">
    <location>
        <begin position="1"/>
        <end position="22"/>
    </location>
</feature>
<dbReference type="SUPFAM" id="SSF52266">
    <property type="entry name" value="SGNH hydrolase"/>
    <property type="match status" value="1"/>
</dbReference>
<keyword evidence="2" id="KW-0378">Hydrolase</keyword>
<comment type="caution">
    <text evidence="2">The sequence shown here is derived from an EMBL/GenBank/DDBJ whole genome shotgun (WGS) entry which is preliminary data.</text>
</comment>
<dbReference type="AlphaFoldDB" id="A0A8J7SN59"/>
<dbReference type="InterPro" id="IPR036514">
    <property type="entry name" value="SGNH_hydro_sf"/>
</dbReference>
<evidence type="ECO:0000313" key="2">
    <source>
        <dbReference type="EMBL" id="MBP5857436.1"/>
    </source>
</evidence>
<keyword evidence="3" id="KW-1185">Reference proteome</keyword>